<dbReference type="Proteomes" id="UP000297635">
    <property type="component" value="Unassembled WGS sequence"/>
</dbReference>
<evidence type="ECO:0000256" key="1">
    <source>
        <dbReference type="SAM" id="SignalP"/>
    </source>
</evidence>
<comment type="caution">
    <text evidence="2">The sequence shown here is derived from an EMBL/GenBank/DDBJ whole genome shotgun (WGS) entry which is preliminary data.</text>
</comment>
<keyword evidence="3" id="KW-1185">Reference proteome</keyword>
<protein>
    <submittedName>
        <fullName evidence="2">Uncharacterized protein</fullName>
    </submittedName>
</protein>
<evidence type="ECO:0000313" key="2">
    <source>
        <dbReference type="EMBL" id="TGG40089.1"/>
    </source>
</evidence>
<dbReference type="RefSeq" id="WP_135471105.1">
    <property type="nucleotide sequence ID" value="NZ_CASGTF010000023.1"/>
</dbReference>
<keyword evidence="1" id="KW-0732">Signal</keyword>
<dbReference type="PROSITE" id="PS51257">
    <property type="entry name" value="PROKAR_LIPOPROTEIN"/>
    <property type="match status" value="1"/>
</dbReference>
<reference evidence="2 3" key="1">
    <citation type="submission" date="2019-02" db="EMBL/GenBank/DDBJ databases">
        <title>Isolation and identification of novel species under the genus Muribaculum.</title>
        <authorList>
            <person name="Miyake S."/>
            <person name="Ding Y."/>
            <person name="Low A."/>
            <person name="Soh M."/>
            <person name="Seedorf H."/>
        </authorList>
    </citation>
    <scope>NUCLEOTIDE SEQUENCE [LARGE SCALE GENOMIC DNA]</scope>
    <source>
        <strain evidence="2 3">TLL-A3</strain>
    </source>
</reference>
<accession>A0A4Z0V4G3</accession>
<name>A0A4Z0V4G3_9BACT</name>
<feature type="chain" id="PRO_5021423925" evidence="1">
    <location>
        <begin position="22"/>
        <end position="405"/>
    </location>
</feature>
<sequence length="405" mass="45396">MMTKLLGHISLTGLIAGMILASCSSDDNITQATMPAEDGPIVNLSFSVVVHDAADNSSRSSVVTIPDKDNFFEGVDSKYEKIRTLRVIILHQDDETVEHNKVFTLSEDGDVRYDYMKFKVRGGEKKRIYLFANEQSIDYNFDNLKVNSRFPTSEIADLTIQATDGLLIDNTGTEKRYIPMSEVWSDIDIKMPQNPEDYNQTLSPLFLTRAGVKFTFTVKALDGAGLALSKISFNRLADKQYLLPRDTKYSPEKGKPSISNFPADPDADIPGRFITEYKVPADTTHSTYDFTVNNVELDGLDGTTPEKTYTWYKPMYFCESGYDKPYSVAITVASKSTDKDGKVIYTDPYTFTPKELDNLPILPRNTHVKVNITLGKAGITCDVKLIPYTEIILNPDFGLDVRTVR</sequence>
<feature type="signal peptide" evidence="1">
    <location>
        <begin position="1"/>
        <end position="21"/>
    </location>
</feature>
<gene>
    <name evidence="2" type="ORF">EZ315_05010</name>
</gene>
<evidence type="ECO:0000313" key="3">
    <source>
        <dbReference type="Proteomes" id="UP000297635"/>
    </source>
</evidence>
<dbReference type="EMBL" id="SJSA01000001">
    <property type="protein sequence ID" value="TGG40089.1"/>
    <property type="molecule type" value="Genomic_DNA"/>
</dbReference>
<dbReference type="GeneID" id="82149145"/>
<organism evidence="2 3">
    <name type="scientific">Duncaniella freteri</name>
    <dbReference type="NCBI Taxonomy" id="2530391"/>
    <lineage>
        <taxon>Bacteria</taxon>
        <taxon>Pseudomonadati</taxon>
        <taxon>Bacteroidota</taxon>
        <taxon>Bacteroidia</taxon>
        <taxon>Bacteroidales</taxon>
        <taxon>Muribaculaceae</taxon>
        <taxon>Duncaniella</taxon>
    </lineage>
</organism>
<proteinExistence type="predicted"/>
<dbReference type="AlphaFoldDB" id="A0A4Z0V4G3"/>